<proteinExistence type="predicted"/>
<dbReference type="InterPro" id="IPR052200">
    <property type="entry name" value="Protoporphyrinogen_IX_DH"/>
</dbReference>
<keyword evidence="5" id="KW-1185">Reference proteome</keyword>
<dbReference type="InterPro" id="IPR008254">
    <property type="entry name" value="Flavodoxin/NO_synth"/>
</dbReference>
<feature type="region of interest" description="Disordered" evidence="1">
    <location>
        <begin position="162"/>
        <end position="191"/>
    </location>
</feature>
<organism evidence="4 5">
    <name type="scientific">Brotonthovivens ammoniilytica</name>
    <dbReference type="NCBI Taxonomy" id="2981725"/>
    <lineage>
        <taxon>Bacteria</taxon>
        <taxon>Bacillati</taxon>
        <taxon>Bacillota</taxon>
        <taxon>Clostridia</taxon>
        <taxon>Lachnospirales</taxon>
        <taxon>Lachnospiraceae</taxon>
        <taxon>Brotonthovivens</taxon>
    </lineage>
</organism>
<protein>
    <recommendedName>
        <fullName evidence="6">Flavodoxin</fullName>
    </recommendedName>
</protein>
<dbReference type="PANTHER" id="PTHR38030:SF2">
    <property type="entry name" value="PROTOPORPHYRINOGEN IX DEHYDROGENASE [QUINONE]"/>
    <property type="match status" value="1"/>
</dbReference>
<name>A0ABT2TF93_9FIRM</name>
<reference evidence="4 5" key="1">
    <citation type="journal article" date="2021" name="ISME Commun">
        <title>Automated analysis of genomic sequences facilitates high-throughput and comprehensive description of bacteria.</title>
        <authorList>
            <person name="Hitch T.C.A."/>
        </authorList>
    </citation>
    <scope>NUCLEOTIDE SEQUENCE [LARGE SCALE GENOMIC DNA]</scope>
    <source>
        <strain evidence="4 5">Sanger_109</strain>
    </source>
</reference>
<dbReference type="SUPFAM" id="SSF52218">
    <property type="entry name" value="Flavoproteins"/>
    <property type="match status" value="1"/>
</dbReference>
<evidence type="ECO:0000259" key="3">
    <source>
        <dbReference type="PROSITE" id="PS51379"/>
    </source>
</evidence>
<feature type="compositionally biased region" description="Pro residues" evidence="1">
    <location>
        <begin position="165"/>
        <end position="175"/>
    </location>
</feature>
<evidence type="ECO:0000259" key="2">
    <source>
        <dbReference type="PROSITE" id="PS50902"/>
    </source>
</evidence>
<dbReference type="RefSeq" id="WP_158423734.1">
    <property type="nucleotide sequence ID" value="NZ_JAOQJQ010000001.1"/>
</dbReference>
<evidence type="ECO:0008006" key="6">
    <source>
        <dbReference type="Google" id="ProtNLM"/>
    </source>
</evidence>
<sequence>MMKILVAYFSQSGNTKLIAEHIAAGISEVAECDLMDIRDVDVRMIRTYDLIGVGGPAIGAEADIVKRFVYSIPLTGGQMCFLFNTHGSLPRRYFPEAIRRMKDREFNVIGWQGFYASVHIQCFPSPYYTDGHPDEQDIADARQFGKDMAARAERIANGETDLIPEVPPLEPPKPYSLPHTGKDDTQARGIHGDRRYDPSKCLYPKCHLCMDNCPEGFIDFSKEPRQFGSHCDICKTNECCYCELICPTGAIYITDDDIEYGLNFLKEHHDFFEATLNQEEAEGKFRRLVPVEEVGWDTPYNVRRKNGEKAKVKPTRIKKSNRSIKPAEQ</sequence>
<gene>
    <name evidence="4" type="ORF">OCV88_00715</name>
</gene>
<dbReference type="PROSITE" id="PS50902">
    <property type="entry name" value="FLAVODOXIN_LIKE"/>
    <property type="match status" value="1"/>
</dbReference>
<dbReference type="Gene3D" id="3.40.50.360">
    <property type="match status" value="1"/>
</dbReference>
<feature type="compositionally biased region" description="Basic and acidic residues" evidence="1">
    <location>
        <begin position="180"/>
        <end position="191"/>
    </location>
</feature>
<dbReference type="PANTHER" id="PTHR38030">
    <property type="entry name" value="PROTOPORPHYRINOGEN IX DEHYDROGENASE [MENAQUINONE]"/>
    <property type="match status" value="1"/>
</dbReference>
<feature type="domain" description="4Fe-4S ferredoxin-type" evidence="3">
    <location>
        <begin position="192"/>
        <end position="223"/>
    </location>
</feature>
<feature type="domain" description="Flavodoxin-like" evidence="2">
    <location>
        <begin position="4"/>
        <end position="149"/>
    </location>
</feature>
<feature type="domain" description="4Fe-4S ferredoxin-type" evidence="3">
    <location>
        <begin position="224"/>
        <end position="256"/>
    </location>
</feature>
<feature type="compositionally biased region" description="Basic residues" evidence="1">
    <location>
        <begin position="312"/>
        <end position="322"/>
    </location>
</feature>
<evidence type="ECO:0000256" key="1">
    <source>
        <dbReference type="SAM" id="MobiDB-lite"/>
    </source>
</evidence>
<dbReference type="Proteomes" id="UP001652442">
    <property type="component" value="Unassembled WGS sequence"/>
</dbReference>
<dbReference type="SUPFAM" id="SSF54862">
    <property type="entry name" value="4Fe-4S ferredoxins"/>
    <property type="match status" value="1"/>
</dbReference>
<dbReference type="PROSITE" id="PS51379">
    <property type="entry name" value="4FE4S_FER_2"/>
    <property type="match status" value="2"/>
</dbReference>
<evidence type="ECO:0000313" key="4">
    <source>
        <dbReference type="EMBL" id="MCU6760853.1"/>
    </source>
</evidence>
<accession>A0ABT2TF93</accession>
<dbReference type="InterPro" id="IPR029039">
    <property type="entry name" value="Flavoprotein-like_sf"/>
</dbReference>
<dbReference type="Gene3D" id="3.30.70.20">
    <property type="match status" value="1"/>
</dbReference>
<dbReference type="InterPro" id="IPR017896">
    <property type="entry name" value="4Fe4S_Fe-S-bd"/>
</dbReference>
<feature type="region of interest" description="Disordered" evidence="1">
    <location>
        <begin position="307"/>
        <end position="329"/>
    </location>
</feature>
<comment type="caution">
    <text evidence="4">The sequence shown here is derived from an EMBL/GenBank/DDBJ whole genome shotgun (WGS) entry which is preliminary data.</text>
</comment>
<dbReference type="EMBL" id="JAOQJQ010000001">
    <property type="protein sequence ID" value="MCU6760853.1"/>
    <property type="molecule type" value="Genomic_DNA"/>
</dbReference>
<evidence type="ECO:0000313" key="5">
    <source>
        <dbReference type="Proteomes" id="UP001652442"/>
    </source>
</evidence>